<evidence type="ECO:0000256" key="10">
    <source>
        <dbReference type="ARBA" id="ARBA00023136"/>
    </source>
</evidence>
<dbReference type="GO" id="GO:0020037">
    <property type="term" value="F:heme binding"/>
    <property type="evidence" value="ECO:0007669"/>
    <property type="project" value="InterPro"/>
</dbReference>
<comment type="subcellular location">
    <subcellularLocation>
        <location evidence="1">Membrane</location>
    </subcellularLocation>
</comment>
<evidence type="ECO:0000256" key="3">
    <source>
        <dbReference type="ARBA" id="ARBA00022617"/>
    </source>
</evidence>
<dbReference type="InterPro" id="IPR050665">
    <property type="entry name" value="Cytochrome_P450_Monooxygen"/>
</dbReference>
<organism evidence="11 12">
    <name type="scientific">Eragrostis curvula</name>
    <name type="common">weeping love grass</name>
    <dbReference type="NCBI Taxonomy" id="38414"/>
    <lineage>
        <taxon>Eukaryota</taxon>
        <taxon>Viridiplantae</taxon>
        <taxon>Streptophyta</taxon>
        <taxon>Embryophyta</taxon>
        <taxon>Tracheophyta</taxon>
        <taxon>Spermatophyta</taxon>
        <taxon>Magnoliopsida</taxon>
        <taxon>Liliopsida</taxon>
        <taxon>Poales</taxon>
        <taxon>Poaceae</taxon>
        <taxon>PACMAD clade</taxon>
        <taxon>Chloridoideae</taxon>
        <taxon>Eragrostideae</taxon>
        <taxon>Eragrostidinae</taxon>
        <taxon>Eragrostis</taxon>
    </lineage>
</organism>
<evidence type="ECO:0000256" key="8">
    <source>
        <dbReference type="ARBA" id="ARBA00023004"/>
    </source>
</evidence>
<dbReference type="AlphaFoldDB" id="A0A5J9VLC7"/>
<gene>
    <name evidence="11" type="ORF">EJB05_17757</name>
</gene>
<evidence type="ECO:0000313" key="12">
    <source>
        <dbReference type="Proteomes" id="UP000324897"/>
    </source>
</evidence>
<dbReference type="OrthoDB" id="1470350at2759"/>
<accession>A0A5J9VLC7</accession>
<dbReference type="InterPro" id="IPR002401">
    <property type="entry name" value="Cyt_P450_E_grp-I"/>
</dbReference>
<dbReference type="Proteomes" id="UP000324897">
    <property type="component" value="Unassembled WGS sequence"/>
</dbReference>
<feature type="non-terminal residue" evidence="11">
    <location>
        <position position="1"/>
    </location>
</feature>
<feature type="non-terminal residue" evidence="11">
    <location>
        <position position="388"/>
    </location>
</feature>
<dbReference type="PANTHER" id="PTHR24282:SF268">
    <property type="entry name" value="CYTOCHROME P450 MONOOXYGENASE"/>
    <property type="match status" value="1"/>
</dbReference>
<evidence type="ECO:0000256" key="1">
    <source>
        <dbReference type="ARBA" id="ARBA00004370"/>
    </source>
</evidence>
<sequence>MVLATLLATATSVPWSLLLGGLLGLVLLGKFIRLVDQLWWMPRRIERTLRAQGLRGTSCRFLIGDIKDYSRLIKEASSRPLPLRCHDIRPRAAPFTYNLVREHGRASFSWLGPYPKVTLMDPELTREVKSNKFGHFEKLKFPALSKLLGDGVASHEGEKWVKHRRILNPAFHLEKLKHMLPVFSACCEDMVSRWVESLGTDGSCELDVWPELQALSGDVISRAAFSSSYLEGRRIFQLQVEQAESIMRNIQKIVIPGYMFLPTRSNRKMHQVNKEIESILQGIIEKRIQEIKEGESTKNDLLGLLLESNMRYKDENGRSSTGMMTIEDIIAECKLLYFAGMHTTSALLTWTMVLLSMHPEWQDRARQEVLSSVGKNKPDYGGLSRLKI</sequence>
<keyword evidence="12" id="KW-1185">Reference proteome</keyword>
<dbReference type="GO" id="GO:0016020">
    <property type="term" value="C:membrane"/>
    <property type="evidence" value="ECO:0007669"/>
    <property type="project" value="UniProtKB-SubCell"/>
</dbReference>
<dbReference type="EMBL" id="RWGY01000009">
    <property type="protein sequence ID" value="TVU35850.1"/>
    <property type="molecule type" value="Genomic_DNA"/>
</dbReference>
<keyword evidence="7" id="KW-0560">Oxidoreductase</keyword>
<dbReference type="GO" id="GO:0016705">
    <property type="term" value="F:oxidoreductase activity, acting on paired donors, with incorporation or reduction of molecular oxygen"/>
    <property type="evidence" value="ECO:0007669"/>
    <property type="project" value="InterPro"/>
</dbReference>
<dbReference type="PRINTS" id="PR00463">
    <property type="entry name" value="EP450I"/>
</dbReference>
<dbReference type="GO" id="GO:0004497">
    <property type="term" value="F:monooxygenase activity"/>
    <property type="evidence" value="ECO:0007669"/>
    <property type="project" value="UniProtKB-KW"/>
</dbReference>
<dbReference type="GO" id="GO:0006629">
    <property type="term" value="P:lipid metabolic process"/>
    <property type="evidence" value="ECO:0007669"/>
    <property type="project" value="UniProtKB-ARBA"/>
</dbReference>
<evidence type="ECO:0000256" key="6">
    <source>
        <dbReference type="ARBA" id="ARBA00022989"/>
    </source>
</evidence>
<keyword evidence="6" id="KW-1133">Transmembrane helix</keyword>
<dbReference type="SUPFAM" id="SSF48264">
    <property type="entry name" value="Cytochrome P450"/>
    <property type="match status" value="1"/>
</dbReference>
<dbReference type="Gene3D" id="1.10.630.10">
    <property type="entry name" value="Cytochrome P450"/>
    <property type="match status" value="1"/>
</dbReference>
<evidence type="ECO:0000256" key="7">
    <source>
        <dbReference type="ARBA" id="ARBA00023002"/>
    </source>
</evidence>
<evidence type="ECO:0000256" key="9">
    <source>
        <dbReference type="ARBA" id="ARBA00023033"/>
    </source>
</evidence>
<evidence type="ECO:0008006" key="13">
    <source>
        <dbReference type="Google" id="ProtNLM"/>
    </source>
</evidence>
<keyword evidence="10" id="KW-0472">Membrane</keyword>
<evidence type="ECO:0000313" key="11">
    <source>
        <dbReference type="EMBL" id="TVU35850.1"/>
    </source>
</evidence>
<evidence type="ECO:0000256" key="5">
    <source>
        <dbReference type="ARBA" id="ARBA00022723"/>
    </source>
</evidence>
<keyword evidence="8" id="KW-0408">Iron</keyword>
<keyword evidence="4" id="KW-0812">Transmembrane</keyword>
<comment type="similarity">
    <text evidence="2">Belongs to the cytochrome P450 family.</text>
</comment>
<keyword evidence="5" id="KW-0479">Metal-binding</keyword>
<evidence type="ECO:0000256" key="4">
    <source>
        <dbReference type="ARBA" id="ARBA00022692"/>
    </source>
</evidence>
<dbReference type="InterPro" id="IPR001128">
    <property type="entry name" value="Cyt_P450"/>
</dbReference>
<protein>
    <recommendedName>
        <fullName evidence="13">Cytochrome P450</fullName>
    </recommendedName>
</protein>
<reference evidence="11 12" key="1">
    <citation type="journal article" date="2019" name="Sci. Rep.">
        <title>A high-quality genome of Eragrostis curvula grass provides insights into Poaceae evolution and supports new strategies to enhance forage quality.</title>
        <authorList>
            <person name="Carballo J."/>
            <person name="Santos B.A.C.M."/>
            <person name="Zappacosta D."/>
            <person name="Garbus I."/>
            <person name="Selva J.P."/>
            <person name="Gallo C.A."/>
            <person name="Diaz A."/>
            <person name="Albertini E."/>
            <person name="Caccamo M."/>
            <person name="Echenique V."/>
        </authorList>
    </citation>
    <scope>NUCLEOTIDE SEQUENCE [LARGE SCALE GENOMIC DNA]</scope>
    <source>
        <strain evidence="12">cv. Victoria</strain>
        <tissue evidence="11">Leaf</tissue>
    </source>
</reference>
<keyword evidence="3" id="KW-0349">Heme</keyword>
<evidence type="ECO:0000256" key="2">
    <source>
        <dbReference type="ARBA" id="ARBA00010617"/>
    </source>
</evidence>
<comment type="caution">
    <text evidence="11">The sequence shown here is derived from an EMBL/GenBank/DDBJ whole genome shotgun (WGS) entry which is preliminary data.</text>
</comment>
<keyword evidence="9" id="KW-0503">Monooxygenase</keyword>
<name>A0A5J9VLC7_9POAL</name>
<dbReference type="GO" id="GO:0005506">
    <property type="term" value="F:iron ion binding"/>
    <property type="evidence" value="ECO:0007669"/>
    <property type="project" value="InterPro"/>
</dbReference>
<dbReference type="InterPro" id="IPR036396">
    <property type="entry name" value="Cyt_P450_sf"/>
</dbReference>
<dbReference type="Pfam" id="PF00067">
    <property type="entry name" value="p450"/>
    <property type="match status" value="1"/>
</dbReference>
<proteinExistence type="inferred from homology"/>
<dbReference type="Gramene" id="TVU35850">
    <property type="protein sequence ID" value="TVU35850"/>
    <property type="gene ID" value="EJB05_17757"/>
</dbReference>
<dbReference type="PANTHER" id="PTHR24282">
    <property type="entry name" value="CYTOCHROME P450 FAMILY MEMBER"/>
    <property type="match status" value="1"/>
</dbReference>